<proteinExistence type="predicted"/>
<accession>A0A3M0G6M5</accession>
<dbReference type="Gene3D" id="1.10.10.10">
    <property type="entry name" value="Winged helix-like DNA-binding domain superfamily/Winged helix DNA-binding domain"/>
    <property type="match status" value="1"/>
</dbReference>
<evidence type="ECO:0000313" key="2">
    <source>
        <dbReference type="EMBL" id="RMB60524.1"/>
    </source>
</evidence>
<dbReference type="InterPro" id="IPR036388">
    <property type="entry name" value="WH-like_DNA-bd_sf"/>
</dbReference>
<dbReference type="PANTHER" id="PTHR35807">
    <property type="entry name" value="TRANSCRIPTIONAL REGULATOR REDD-RELATED"/>
    <property type="match status" value="1"/>
</dbReference>
<reference evidence="2 3" key="1">
    <citation type="submission" date="2018-10" db="EMBL/GenBank/DDBJ databases">
        <title>Dokdonia luteus sp. nov., isolated from sea water.</title>
        <authorList>
            <person name="Zhou L.Y."/>
            <person name="Du Z.J."/>
        </authorList>
    </citation>
    <scope>NUCLEOTIDE SEQUENCE [LARGE SCALE GENOMIC DNA]</scope>
    <source>
        <strain evidence="2 3">SH27</strain>
    </source>
</reference>
<dbReference type="RefSeq" id="WP_121916928.1">
    <property type="nucleotide sequence ID" value="NZ_REFV01000005.1"/>
</dbReference>
<gene>
    <name evidence="2" type="ORF">EAX61_06800</name>
</gene>
<organism evidence="2 3">
    <name type="scientific">Dokdonia sinensis</name>
    <dbReference type="NCBI Taxonomy" id="2479847"/>
    <lineage>
        <taxon>Bacteria</taxon>
        <taxon>Pseudomonadati</taxon>
        <taxon>Bacteroidota</taxon>
        <taxon>Flavobacteriia</taxon>
        <taxon>Flavobacteriales</taxon>
        <taxon>Flavobacteriaceae</taxon>
        <taxon>Dokdonia</taxon>
    </lineage>
</organism>
<comment type="caution">
    <text evidence="2">The sequence shown here is derived from an EMBL/GenBank/DDBJ whole genome shotgun (WGS) entry which is preliminary data.</text>
</comment>
<protein>
    <submittedName>
        <fullName evidence="2">Transcriptional regulator</fullName>
    </submittedName>
</protein>
<dbReference type="InterPro" id="IPR005158">
    <property type="entry name" value="BTAD"/>
</dbReference>
<dbReference type="OrthoDB" id="1137593at2"/>
<keyword evidence="3" id="KW-1185">Reference proteome</keyword>
<dbReference type="InterPro" id="IPR051677">
    <property type="entry name" value="AfsR-DnrI-RedD_regulator"/>
</dbReference>
<dbReference type="PANTHER" id="PTHR35807:SF2">
    <property type="entry name" value="TRANSCRIPTIONAL ACTIVATOR DOMAIN"/>
    <property type="match status" value="1"/>
</dbReference>
<dbReference type="Pfam" id="PF03704">
    <property type="entry name" value="BTAD"/>
    <property type="match status" value="1"/>
</dbReference>
<dbReference type="Proteomes" id="UP000281985">
    <property type="component" value="Unassembled WGS sequence"/>
</dbReference>
<dbReference type="SMART" id="SM01043">
    <property type="entry name" value="BTAD"/>
    <property type="match status" value="1"/>
</dbReference>
<dbReference type="AlphaFoldDB" id="A0A3M0G6M5"/>
<feature type="domain" description="Bacterial transcriptional activator" evidence="1">
    <location>
        <begin position="121"/>
        <end position="264"/>
    </location>
</feature>
<name>A0A3M0G6M5_9FLAO</name>
<dbReference type="Gene3D" id="1.25.40.10">
    <property type="entry name" value="Tetratricopeptide repeat domain"/>
    <property type="match status" value="1"/>
</dbReference>
<dbReference type="SUPFAM" id="SSF48452">
    <property type="entry name" value="TPR-like"/>
    <property type="match status" value="1"/>
</dbReference>
<evidence type="ECO:0000259" key="1">
    <source>
        <dbReference type="SMART" id="SM01043"/>
    </source>
</evidence>
<dbReference type="EMBL" id="REFV01000005">
    <property type="protein sequence ID" value="RMB60524.1"/>
    <property type="molecule type" value="Genomic_DNA"/>
</dbReference>
<sequence length="267" mass="30888">MSDLQSQLDQLLIFQKEAPIRFQTLGNFVLWRDGEKVNSKDWGRDKTVQLIQYLISYRQRHALHKEHIMEHLWEEGDDRDFKVALHGVNKMLEPDRPSRTEPMYLERQGVTYQLNLDKVWIDVEAIEKYITIGNEALVDDPACAKKAYKAAIALYQGSYLPNRIFADWTTEEREKSQVLILGAYTVLAELLVNENPMECVRLTQQAIAIDPTWEDAYKIQMQAYIAKGNRPQALKTYQKCADVLDEEYGIEPLPATKNLLKEIEAIG</sequence>
<dbReference type="InterPro" id="IPR011990">
    <property type="entry name" value="TPR-like_helical_dom_sf"/>
</dbReference>
<evidence type="ECO:0000313" key="3">
    <source>
        <dbReference type="Proteomes" id="UP000281985"/>
    </source>
</evidence>